<evidence type="ECO:0000313" key="1">
    <source>
        <dbReference type="EMBL" id="CAB4720260.1"/>
    </source>
</evidence>
<dbReference type="Pfam" id="PF04402">
    <property type="entry name" value="SIMPL"/>
    <property type="match status" value="1"/>
</dbReference>
<dbReference type="InterPro" id="IPR007497">
    <property type="entry name" value="SIMPL/DUF541"/>
</dbReference>
<accession>A0A6J6R8H0</accession>
<dbReference type="Gene3D" id="3.30.70.2970">
    <property type="entry name" value="Protein of unknown function (DUF541), domain 2"/>
    <property type="match status" value="1"/>
</dbReference>
<proteinExistence type="predicted"/>
<dbReference type="GO" id="GO:0006974">
    <property type="term" value="P:DNA damage response"/>
    <property type="evidence" value="ECO:0007669"/>
    <property type="project" value="TreeGrafter"/>
</dbReference>
<gene>
    <name evidence="1" type="ORF">UFOPK2579_01926</name>
</gene>
<protein>
    <submittedName>
        <fullName evidence="1">Unannotated protein</fullName>
    </submittedName>
</protein>
<reference evidence="1" key="1">
    <citation type="submission" date="2020-05" db="EMBL/GenBank/DDBJ databases">
        <authorList>
            <person name="Chiriac C."/>
            <person name="Salcher M."/>
            <person name="Ghai R."/>
            <person name="Kavagutti S V."/>
        </authorList>
    </citation>
    <scope>NUCLEOTIDE SEQUENCE</scope>
</reference>
<dbReference type="AlphaFoldDB" id="A0A6J6R8H0"/>
<dbReference type="Gene3D" id="3.30.110.170">
    <property type="entry name" value="Protein of unknown function (DUF541), domain 1"/>
    <property type="match status" value="1"/>
</dbReference>
<dbReference type="PANTHER" id="PTHR34387:SF1">
    <property type="entry name" value="PERIPLASMIC IMMUNOGENIC PROTEIN"/>
    <property type="match status" value="1"/>
</dbReference>
<dbReference type="PANTHER" id="PTHR34387">
    <property type="entry name" value="SLR1258 PROTEIN"/>
    <property type="match status" value="1"/>
</dbReference>
<name>A0A6J6R8H0_9ZZZZ</name>
<dbReference type="InterPro" id="IPR052022">
    <property type="entry name" value="26kDa_periplasmic_antigen"/>
</dbReference>
<dbReference type="EMBL" id="CAEZXR010000248">
    <property type="protein sequence ID" value="CAB4720260.1"/>
    <property type="molecule type" value="Genomic_DNA"/>
</dbReference>
<organism evidence="1">
    <name type="scientific">freshwater metagenome</name>
    <dbReference type="NCBI Taxonomy" id="449393"/>
    <lineage>
        <taxon>unclassified sequences</taxon>
        <taxon>metagenomes</taxon>
        <taxon>ecological metagenomes</taxon>
    </lineage>
</organism>
<sequence>MARELTVGVRGLLATAVAVLALVVAYLLGSGGGGPAQAADPSGPSAAEVAAASKDARTLTMTGTGTAVAVPDQLAFTVAVSLTRDDLETALDEANTTMNGVLDALAGAGVERKDLQTAGLSMSPVYDYQSSGPPVLRGYQVSQRVAVLVRELRQGGAAVNAAVAAGGNAVRVNGIRLEISDPEAVLAQARQDAVDQATAKAEQYADATGQQLGDVLTLREVGGGGRAGGYPVAASAAYDVAAEVARLPIRAGQQDLEVNLQVVWEFVGADQ</sequence>